<keyword evidence="4" id="KW-1185">Reference proteome</keyword>
<dbReference type="Gene3D" id="1.20.5.160">
    <property type="entry name" value="Bacterial aa3 type cytochrome c oxidase subunit IV"/>
    <property type="match status" value="1"/>
</dbReference>
<comment type="caution">
    <text evidence="3">The sequence shown here is derived from an EMBL/GenBank/DDBJ whole genome shotgun (WGS) entry which is preliminary data.</text>
</comment>
<accession>A0A840CBF4</accession>
<evidence type="ECO:0000313" key="3">
    <source>
        <dbReference type="EMBL" id="MBB4019607.1"/>
    </source>
</evidence>
<gene>
    <name evidence="3" type="ORF">GGR16_004662</name>
</gene>
<protein>
    <recommendedName>
        <fullName evidence="2">Cytochrome c oxidase subunit IV bacterial aa3 type domain-containing protein</fullName>
    </recommendedName>
</protein>
<feature type="transmembrane region" description="Helical" evidence="1">
    <location>
        <begin position="25"/>
        <end position="50"/>
    </location>
</feature>
<dbReference type="Proteomes" id="UP000577362">
    <property type="component" value="Unassembled WGS sequence"/>
</dbReference>
<dbReference type="InterPro" id="IPR036596">
    <property type="entry name" value="Cyt-C_aa3_sf"/>
</dbReference>
<dbReference type="AlphaFoldDB" id="A0A840CBF4"/>
<organism evidence="3 4">
    <name type="scientific">Chelatococcus caeni</name>
    <dbReference type="NCBI Taxonomy" id="1348468"/>
    <lineage>
        <taxon>Bacteria</taxon>
        <taxon>Pseudomonadati</taxon>
        <taxon>Pseudomonadota</taxon>
        <taxon>Alphaproteobacteria</taxon>
        <taxon>Hyphomicrobiales</taxon>
        <taxon>Chelatococcaceae</taxon>
        <taxon>Chelatococcus</taxon>
    </lineage>
</organism>
<feature type="domain" description="Cytochrome c oxidase subunit IV bacterial aa3 type" evidence="2">
    <location>
        <begin position="15"/>
        <end position="50"/>
    </location>
</feature>
<dbReference type="EMBL" id="JACIEN010000008">
    <property type="protein sequence ID" value="MBB4019607.1"/>
    <property type="molecule type" value="Genomic_DNA"/>
</dbReference>
<dbReference type="InterPro" id="IPR012422">
    <property type="entry name" value="Cyt_c_oxidase_su4_bac-aa3"/>
</dbReference>
<evidence type="ECO:0000256" key="1">
    <source>
        <dbReference type="SAM" id="Phobius"/>
    </source>
</evidence>
<dbReference type="SUPFAM" id="SSF81469">
    <property type="entry name" value="Bacterial aa3 type cytochrome c oxidase subunit IV"/>
    <property type="match status" value="1"/>
</dbReference>
<proteinExistence type="predicted"/>
<dbReference type="Pfam" id="PF07835">
    <property type="entry name" value="COX4_pro_2"/>
    <property type="match status" value="1"/>
</dbReference>
<sequence length="51" mass="5702">MAEHKHAVPAGGHPDMDYPAHERTYAAFITFSKWATIAVVLVFVFLAIFLL</sequence>
<keyword evidence="1" id="KW-0812">Transmembrane</keyword>
<name>A0A840CBF4_9HYPH</name>
<evidence type="ECO:0000313" key="4">
    <source>
        <dbReference type="Proteomes" id="UP000577362"/>
    </source>
</evidence>
<dbReference type="RefSeq" id="WP_019403304.1">
    <property type="nucleotide sequence ID" value="NZ_JACIEN010000008.1"/>
</dbReference>
<keyword evidence="1" id="KW-1133">Transmembrane helix</keyword>
<reference evidence="3 4" key="1">
    <citation type="submission" date="2020-08" db="EMBL/GenBank/DDBJ databases">
        <title>Genomic Encyclopedia of Type Strains, Phase IV (KMG-IV): sequencing the most valuable type-strain genomes for metagenomic binning, comparative biology and taxonomic classification.</title>
        <authorList>
            <person name="Goeker M."/>
        </authorList>
    </citation>
    <scope>NUCLEOTIDE SEQUENCE [LARGE SCALE GENOMIC DNA]</scope>
    <source>
        <strain evidence="3 4">DSM 103737</strain>
    </source>
</reference>
<keyword evidence="1" id="KW-0472">Membrane</keyword>
<evidence type="ECO:0000259" key="2">
    <source>
        <dbReference type="Pfam" id="PF07835"/>
    </source>
</evidence>